<feature type="domain" description="DNA/RNA-binding" evidence="2">
    <location>
        <begin position="272"/>
        <end position="608"/>
    </location>
</feature>
<name>A0A8E2AM31_9APHY</name>
<feature type="domain" description="Telomerase activating protein Est1-like N-terminal" evidence="3">
    <location>
        <begin position="60"/>
        <end position="224"/>
    </location>
</feature>
<feature type="region of interest" description="Disordered" evidence="1">
    <location>
        <begin position="427"/>
        <end position="451"/>
    </location>
</feature>
<reference evidence="4 5" key="1">
    <citation type="submission" date="2016-07" db="EMBL/GenBank/DDBJ databases">
        <title>Draft genome of the white-rot fungus Obba rivulosa 3A-2.</title>
        <authorList>
            <consortium name="DOE Joint Genome Institute"/>
            <person name="Miettinen O."/>
            <person name="Riley R."/>
            <person name="Acob R."/>
            <person name="Barry K."/>
            <person name="Cullen D."/>
            <person name="De Vries R."/>
            <person name="Hainaut M."/>
            <person name="Hatakka A."/>
            <person name="Henrissat B."/>
            <person name="Hilden K."/>
            <person name="Kuo R."/>
            <person name="Labutti K."/>
            <person name="Lipzen A."/>
            <person name="Makela M.R."/>
            <person name="Sandor L."/>
            <person name="Spatafora J.W."/>
            <person name="Grigoriev I.V."/>
            <person name="Hibbett D.S."/>
        </authorList>
    </citation>
    <scope>NUCLEOTIDE SEQUENCE [LARGE SCALE GENOMIC DNA]</scope>
    <source>
        <strain evidence="4 5">3A-2</strain>
    </source>
</reference>
<sequence>MTEDAAHIAREAKSLHQGLKELLETRDPWEREVEFQRKNLRRQYLRLLFQHPYAPESQDAETHLWMQTSYQFISKYKRRITELDQIVHGTSSSRQQAQQASSQGQPRNPGGHGVVEYRKTLQRFRQFLAEEEKFWIQFAVRTRRVYALDDAQNALNALSIAGEEEAASPAEAAPRRYNPFPADSDTVSLDPASATAEQRESWLSTFIRALICLGDIERYKELYNEAGGRPRAGHESGPPVSVPGRGGRNRRGGSGHAPQPSTVARARNYAQARLFYEQARLLRPHDGHPFHQMAILDSYQEHKLDSLMYYYRALCVRQPFDTALENLNMALNKALERWRAKDRKKHETEEAEAQSGPARVKLLEDRLFVLHASWMLPAQGFRSISTNLGDQVIKDFRGLVSERVILTEIITKVIVLSQGALWIHHTMRPSPASNGSGSSGKDHTSRTSTKSTEAEIAAHILAVHRTLLDVGSAEIAETRNDAVEHDLAQRITATFRRTLPALRIASKWLRVHTRYVSQGRHGVADGKYSGTSDDSDSAKNARKRRPTDSRNEHSERRTLQITGAQEFWRSYAKFLNALARSFPQDRLPPLNVSLEEDIDLVGFLPLRKVLDHATSSNRAPKDGGHRAPTRGNAERVHPNEEQLMRIADLLEDAKALADAEECPLTFKDNQFFPKATTGAAVREGAARNTTRRDVLKPFVAETRLPPPEPVLQQAELVELPRLPQAVTFTPDFDTVTISSKTDDDPCLDAVRTALASLHDPEEEDEIVYMKDSHDSAPSATSNGPTFNKAPGSPPHEIPISSFPAPPAHISSGPLTPRFGPVGSSGLEKVSPPRQQDAQVAAPKGTTAMDLLRAIEQNPNSFGRSLHTRGQSSSSLSPFLGSGAIDGTLRSSIWSPSHESTSLMTLSQGNMGRSSLFPNYQLQQPASMLNPSHALSPSFPTQSSQQYSQGAAPAVELPPNFFSAHHRRVSHPDFNPPPLSQNSYDPFHTYAPAVDLNGSQYSTAMPPYSEPVYLRTSTSYQQHVAYQDRLLPQHQDPRDMQASLLYGHPQRPPMSQTWNNTG</sequence>
<dbReference type="AlphaFoldDB" id="A0A8E2AM31"/>
<dbReference type="Gene3D" id="1.25.40.10">
    <property type="entry name" value="Tetratricopeptide repeat domain"/>
    <property type="match status" value="1"/>
</dbReference>
<dbReference type="PANTHER" id="PTHR15696">
    <property type="entry name" value="SMG-7 SUPPRESSOR WITH MORPHOLOGICAL EFFECT ON GENITALIA PROTEIN 7"/>
    <property type="match status" value="1"/>
</dbReference>
<dbReference type="EMBL" id="KV722496">
    <property type="protein sequence ID" value="OCH87168.1"/>
    <property type="molecule type" value="Genomic_DNA"/>
</dbReference>
<dbReference type="Pfam" id="PF10373">
    <property type="entry name" value="EST1_DNA_bind"/>
    <property type="match status" value="1"/>
</dbReference>
<evidence type="ECO:0000313" key="4">
    <source>
        <dbReference type="EMBL" id="OCH87168.1"/>
    </source>
</evidence>
<dbReference type="OrthoDB" id="69928at2759"/>
<dbReference type="InterPro" id="IPR018834">
    <property type="entry name" value="DNA/RNA-bd_Est1-type"/>
</dbReference>
<feature type="compositionally biased region" description="Polar residues" evidence="1">
    <location>
        <begin position="775"/>
        <end position="785"/>
    </location>
</feature>
<accession>A0A8E2AM31</accession>
<feature type="region of interest" description="Disordered" evidence="1">
    <location>
        <begin position="227"/>
        <end position="263"/>
    </location>
</feature>
<feature type="region of interest" description="Disordered" evidence="1">
    <location>
        <begin position="928"/>
        <end position="950"/>
    </location>
</feature>
<feature type="compositionally biased region" description="Low complexity" evidence="1">
    <location>
        <begin position="91"/>
        <end position="103"/>
    </location>
</feature>
<feature type="compositionally biased region" description="Polar residues" evidence="1">
    <location>
        <begin position="928"/>
        <end position="948"/>
    </location>
</feature>
<dbReference type="Proteomes" id="UP000250043">
    <property type="component" value="Unassembled WGS sequence"/>
</dbReference>
<protein>
    <recommendedName>
        <fullName evidence="6">Protein SMG7</fullName>
    </recommendedName>
</protein>
<gene>
    <name evidence="4" type="ORF">OBBRIDRAFT_782085</name>
</gene>
<dbReference type="InterPro" id="IPR019458">
    <property type="entry name" value="Est1-like_N"/>
</dbReference>
<evidence type="ECO:0000259" key="2">
    <source>
        <dbReference type="Pfam" id="PF10373"/>
    </source>
</evidence>
<proteinExistence type="predicted"/>
<feature type="region of interest" description="Disordered" evidence="1">
    <location>
        <begin position="772"/>
        <end position="843"/>
    </location>
</feature>
<dbReference type="SUPFAM" id="SSF48452">
    <property type="entry name" value="TPR-like"/>
    <property type="match status" value="1"/>
</dbReference>
<dbReference type="InterPro" id="IPR011990">
    <property type="entry name" value="TPR-like_helical_dom_sf"/>
</dbReference>
<evidence type="ECO:0008006" key="6">
    <source>
        <dbReference type="Google" id="ProtNLM"/>
    </source>
</evidence>
<evidence type="ECO:0000256" key="1">
    <source>
        <dbReference type="SAM" id="MobiDB-lite"/>
    </source>
</evidence>
<keyword evidence="5" id="KW-1185">Reference proteome</keyword>
<evidence type="ECO:0000259" key="3">
    <source>
        <dbReference type="Pfam" id="PF10374"/>
    </source>
</evidence>
<organism evidence="4 5">
    <name type="scientific">Obba rivulosa</name>
    <dbReference type="NCBI Taxonomy" id="1052685"/>
    <lineage>
        <taxon>Eukaryota</taxon>
        <taxon>Fungi</taxon>
        <taxon>Dikarya</taxon>
        <taxon>Basidiomycota</taxon>
        <taxon>Agaricomycotina</taxon>
        <taxon>Agaricomycetes</taxon>
        <taxon>Polyporales</taxon>
        <taxon>Gelatoporiaceae</taxon>
        <taxon>Obba</taxon>
    </lineage>
</organism>
<evidence type="ECO:0000313" key="5">
    <source>
        <dbReference type="Proteomes" id="UP000250043"/>
    </source>
</evidence>
<dbReference type="Pfam" id="PF10374">
    <property type="entry name" value="EST1"/>
    <property type="match status" value="1"/>
</dbReference>
<feature type="compositionally biased region" description="Basic and acidic residues" evidence="1">
    <location>
        <begin position="546"/>
        <end position="558"/>
    </location>
</feature>
<feature type="region of interest" description="Disordered" evidence="1">
    <location>
        <begin position="169"/>
        <end position="188"/>
    </location>
</feature>
<feature type="region of interest" description="Disordered" evidence="1">
    <location>
        <begin position="521"/>
        <end position="558"/>
    </location>
</feature>
<feature type="region of interest" description="Disordered" evidence="1">
    <location>
        <begin position="89"/>
        <end position="113"/>
    </location>
</feature>
<dbReference type="InterPro" id="IPR045153">
    <property type="entry name" value="Est1/Ebs1-like"/>
</dbReference>
<dbReference type="PANTHER" id="PTHR15696:SF36">
    <property type="entry name" value="NONSENSE-MEDIATED MRNA DECAY FACTOR"/>
    <property type="match status" value="1"/>
</dbReference>